<feature type="compositionally biased region" description="Basic and acidic residues" evidence="1">
    <location>
        <begin position="368"/>
        <end position="380"/>
    </location>
</feature>
<keyword evidence="3" id="KW-1185">Reference proteome</keyword>
<dbReference type="EMBL" id="JAATWM020000005">
    <property type="protein sequence ID" value="KAF9880223.1"/>
    <property type="molecule type" value="Genomic_DNA"/>
</dbReference>
<reference evidence="2" key="1">
    <citation type="submission" date="2020-03" db="EMBL/GenBank/DDBJ databases">
        <authorList>
            <person name="He L."/>
        </authorList>
    </citation>
    <scope>NUCLEOTIDE SEQUENCE</scope>
    <source>
        <strain evidence="2">CkLH20</strain>
    </source>
</reference>
<reference evidence="2" key="2">
    <citation type="submission" date="2020-11" db="EMBL/GenBank/DDBJ databases">
        <title>Whole genome sequencing of Colletotrichum sp.</title>
        <authorList>
            <person name="Li H."/>
        </authorList>
    </citation>
    <scope>NUCLEOTIDE SEQUENCE</scope>
    <source>
        <strain evidence="2">CkLH20</strain>
    </source>
</reference>
<feature type="compositionally biased region" description="Polar residues" evidence="1">
    <location>
        <begin position="200"/>
        <end position="212"/>
    </location>
</feature>
<feature type="region of interest" description="Disordered" evidence="1">
    <location>
        <begin position="292"/>
        <end position="313"/>
    </location>
</feature>
<feature type="compositionally biased region" description="Polar residues" evidence="1">
    <location>
        <begin position="458"/>
        <end position="478"/>
    </location>
</feature>
<feature type="compositionally biased region" description="Basic and acidic residues" evidence="1">
    <location>
        <begin position="100"/>
        <end position="110"/>
    </location>
</feature>
<dbReference type="GeneID" id="62157970"/>
<feature type="region of interest" description="Disordered" evidence="1">
    <location>
        <begin position="1"/>
        <end position="274"/>
    </location>
</feature>
<gene>
    <name evidence="2" type="ORF">CkaCkLH20_02177</name>
</gene>
<feature type="compositionally biased region" description="Basic and acidic residues" evidence="1">
    <location>
        <begin position="167"/>
        <end position="176"/>
    </location>
</feature>
<evidence type="ECO:0000256" key="1">
    <source>
        <dbReference type="SAM" id="MobiDB-lite"/>
    </source>
</evidence>
<feature type="compositionally biased region" description="Basic and acidic residues" evidence="1">
    <location>
        <begin position="338"/>
        <end position="357"/>
    </location>
</feature>
<feature type="compositionally biased region" description="Basic and acidic residues" evidence="1">
    <location>
        <begin position="497"/>
        <end position="510"/>
    </location>
</feature>
<sequence>MQSPMRGGPQLHNPQNTLRGASPANPATPVQGRIDNGRMGAPLPGLDEQSELQLPAPDIPPVSTADATTSLGPGTTSSSTPAPSADETGILGRLRRRRMASKDKDTDNNKKRWMSTGGDRTKSQPVGADDHTNTNSSDPVRNIDETNDAEMQAQSLLLPASHASQKKLNDKTKTEDGQPVSDTRNQSSSSVPRFLRQVVRPQQATSPTQTAGAVTPPESKPRSQSHSQTQSKQHMAASTPSAQPKVRTKPSFGKRFWSKSGANDFGDDDTKTDAPVAAPVVRPIYVPKHAAADFSRTTHPARHQRQSISIATGDDSIRPLATISTQAIEDELQYREQRMRTLSAEKEAEKRKSRDMSSSKYGAPSPQELHRRLEIVKSSEIEVVTTREPGVLDAWAQLHGEPNISSANGKGLARSHSQSRPRSSQRHSFNLVADPYARDLTPPKSVSPVEMEAPFDPPSQSSRQTPEQSPQPASQQTPEKPKAYKPTHAAHSSRPRYQPEEKPRKDMSDFERFIADAEDADRDYHAQMWRNLARRSGHYGYADNTFGSFRPDPVSLNPGVMMNTQQSSKRDSAYYSTNKRASVLSAPGEDELKRQASISKRFSDYIKPPKPSGDAAKDDWMVTGRANRRSIIAGVAEE</sequence>
<organism evidence="2 3">
    <name type="scientific">Colletotrichum karsti</name>
    <dbReference type="NCBI Taxonomy" id="1095194"/>
    <lineage>
        <taxon>Eukaryota</taxon>
        <taxon>Fungi</taxon>
        <taxon>Dikarya</taxon>
        <taxon>Ascomycota</taxon>
        <taxon>Pezizomycotina</taxon>
        <taxon>Sordariomycetes</taxon>
        <taxon>Hypocreomycetidae</taxon>
        <taxon>Glomerellales</taxon>
        <taxon>Glomerellaceae</taxon>
        <taxon>Colletotrichum</taxon>
        <taxon>Colletotrichum boninense species complex</taxon>
    </lineage>
</organism>
<dbReference type="RefSeq" id="XP_038749684.1">
    <property type="nucleotide sequence ID" value="XM_038884896.1"/>
</dbReference>
<dbReference type="Proteomes" id="UP000781932">
    <property type="component" value="Unassembled WGS sequence"/>
</dbReference>
<dbReference type="OrthoDB" id="4850587at2759"/>
<feature type="compositionally biased region" description="Low complexity" evidence="1">
    <location>
        <begin position="67"/>
        <end position="85"/>
    </location>
</feature>
<dbReference type="AlphaFoldDB" id="A0A9P6IAP0"/>
<protein>
    <submittedName>
        <fullName evidence="2">Uncharacterized protein</fullName>
    </submittedName>
</protein>
<feature type="compositionally biased region" description="Low complexity" evidence="1">
    <location>
        <begin position="224"/>
        <end position="234"/>
    </location>
</feature>
<evidence type="ECO:0000313" key="3">
    <source>
        <dbReference type="Proteomes" id="UP000781932"/>
    </source>
</evidence>
<comment type="caution">
    <text evidence="2">The sequence shown here is derived from an EMBL/GenBank/DDBJ whole genome shotgun (WGS) entry which is preliminary data.</text>
</comment>
<evidence type="ECO:0000313" key="2">
    <source>
        <dbReference type="EMBL" id="KAF9880223.1"/>
    </source>
</evidence>
<accession>A0A9P6IAP0</accession>
<feature type="compositionally biased region" description="Polar residues" evidence="1">
    <location>
        <begin position="180"/>
        <end position="191"/>
    </location>
</feature>
<feature type="region of interest" description="Disordered" evidence="1">
    <location>
        <begin position="401"/>
        <end position="510"/>
    </location>
</feature>
<proteinExistence type="predicted"/>
<feature type="region of interest" description="Disordered" evidence="1">
    <location>
        <begin position="338"/>
        <end position="387"/>
    </location>
</feature>
<name>A0A9P6IAP0_9PEZI</name>